<protein>
    <submittedName>
        <fullName evidence="1">Uncharacterized protein</fullName>
    </submittedName>
</protein>
<dbReference type="EMBL" id="HACA01012865">
    <property type="protein sequence ID" value="CDW30226.1"/>
    <property type="molecule type" value="Transcribed_RNA"/>
</dbReference>
<proteinExistence type="predicted"/>
<name>A0A0K2TXW9_LEPSM</name>
<accession>A0A0K2TXW9</accession>
<evidence type="ECO:0000313" key="1">
    <source>
        <dbReference type="EMBL" id="CDW30226.1"/>
    </source>
</evidence>
<dbReference type="AlphaFoldDB" id="A0A0K2TXW9"/>
<sequence length="37" mass="4654">MQKTTSEYHLHLLKWDDVFVQRMTIFYCFSNFNLIKR</sequence>
<organism evidence="1">
    <name type="scientific">Lepeophtheirus salmonis</name>
    <name type="common">Salmon louse</name>
    <name type="synonym">Caligus salmonis</name>
    <dbReference type="NCBI Taxonomy" id="72036"/>
    <lineage>
        <taxon>Eukaryota</taxon>
        <taxon>Metazoa</taxon>
        <taxon>Ecdysozoa</taxon>
        <taxon>Arthropoda</taxon>
        <taxon>Crustacea</taxon>
        <taxon>Multicrustacea</taxon>
        <taxon>Hexanauplia</taxon>
        <taxon>Copepoda</taxon>
        <taxon>Siphonostomatoida</taxon>
        <taxon>Caligidae</taxon>
        <taxon>Lepeophtheirus</taxon>
    </lineage>
</organism>
<reference evidence="1" key="1">
    <citation type="submission" date="2014-05" db="EMBL/GenBank/DDBJ databases">
        <authorList>
            <person name="Chronopoulou M."/>
        </authorList>
    </citation>
    <scope>NUCLEOTIDE SEQUENCE</scope>
    <source>
        <tissue evidence="1">Whole organism</tissue>
    </source>
</reference>